<evidence type="ECO:0000313" key="2">
    <source>
        <dbReference type="EMBL" id="ROW00407.1"/>
    </source>
</evidence>
<name>A0A423WAL8_9PEZI</name>
<feature type="region of interest" description="Disordered" evidence="1">
    <location>
        <begin position="85"/>
        <end position="181"/>
    </location>
</feature>
<organism evidence="2 3">
    <name type="scientific">Cytospora schulzeri</name>
    <dbReference type="NCBI Taxonomy" id="448051"/>
    <lineage>
        <taxon>Eukaryota</taxon>
        <taxon>Fungi</taxon>
        <taxon>Dikarya</taxon>
        <taxon>Ascomycota</taxon>
        <taxon>Pezizomycotina</taxon>
        <taxon>Sordariomycetes</taxon>
        <taxon>Sordariomycetidae</taxon>
        <taxon>Diaporthales</taxon>
        <taxon>Cytosporaceae</taxon>
        <taxon>Cytospora</taxon>
    </lineage>
</organism>
<dbReference type="STRING" id="356882.A0A423WAL8"/>
<feature type="region of interest" description="Disordered" evidence="1">
    <location>
        <begin position="1"/>
        <end position="67"/>
    </location>
</feature>
<feature type="compositionally biased region" description="Basic residues" evidence="1">
    <location>
        <begin position="130"/>
        <end position="144"/>
    </location>
</feature>
<reference evidence="2 3" key="1">
    <citation type="submission" date="2015-09" db="EMBL/GenBank/DDBJ databases">
        <title>Host preference determinants of Valsa canker pathogens revealed by comparative genomics.</title>
        <authorList>
            <person name="Yin Z."/>
            <person name="Huang L."/>
        </authorList>
    </citation>
    <scope>NUCLEOTIDE SEQUENCE [LARGE SCALE GENOMIC DNA]</scope>
    <source>
        <strain evidence="2 3">03-1</strain>
    </source>
</reference>
<proteinExistence type="predicted"/>
<comment type="caution">
    <text evidence="2">The sequence shown here is derived from an EMBL/GenBank/DDBJ whole genome shotgun (WGS) entry which is preliminary data.</text>
</comment>
<dbReference type="Proteomes" id="UP000283895">
    <property type="component" value="Unassembled WGS sequence"/>
</dbReference>
<gene>
    <name evidence="2" type="ORF">VMCG_07297</name>
</gene>
<dbReference type="EMBL" id="LKEA01000021">
    <property type="protein sequence ID" value="ROW00407.1"/>
    <property type="molecule type" value="Genomic_DNA"/>
</dbReference>
<evidence type="ECO:0000313" key="3">
    <source>
        <dbReference type="Proteomes" id="UP000283895"/>
    </source>
</evidence>
<sequence length="348" mass="39069">MATGSNQFGHGFSPGHAQPESYAECYSSDISDREASISVPGFEPPPPPSYQESKYQQAHQYPYLPQYPKMHTVSARSYGYGPTRYHDPGSTAWKPMDSYSSPRGRPTRPSVHHRSAYIEPEEDSNNGHQGSRRNRKPRSRRRSKSCPIVMSSELIGEGSSAGQPLQAGKNRPATLQDAKKHGIPPTYDLKCWDPDERPISLLGSIFDANSLGKWIFDGAVEVYGPGSPLSKLAGNLWLLLIKLYGYHKQTEEALQGDGSEEDEEVLQYFFNTGKKLMSDMRELLRACEQPTRTLSGEGGALVGRSHTKFVEIMFGRDDQLEETEKFMQSLELWVARWKEYCQPIVKSV</sequence>
<evidence type="ECO:0008006" key="4">
    <source>
        <dbReference type="Google" id="ProtNLM"/>
    </source>
</evidence>
<keyword evidence="3" id="KW-1185">Reference proteome</keyword>
<evidence type="ECO:0000256" key="1">
    <source>
        <dbReference type="SAM" id="MobiDB-lite"/>
    </source>
</evidence>
<dbReference type="AlphaFoldDB" id="A0A423WAL8"/>
<dbReference type="OrthoDB" id="5398854at2759"/>
<accession>A0A423WAL8</accession>
<feature type="compositionally biased region" description="Polar residues" evidence="1">
    <location>
        <begin position="50"/>
        <end position="59"/>
    </location>
</feature>
<protein>
    <recommendedName>
        <fullName evidence="4">Vegetative cell wall protein gp1</fullName>
    </recommendedName>
</protein>